<name>A0A2P2R0T5_RHIMU</name>
<proteinExistence type="predicted"/>
<organism evidence="1">
    <name type="scientific">Rhizophora mucronata</name>
    <name type="common">Asiatic mangrove</name>
    <dbReference type="NCBI Taxonomy" id="61149"/>
    <lineage>
        <taxon>Eukaryota</taxon>
        <taxon>Viridiplantae</taxon>
        <taxon>Streptophyta</taxon>
        <taxon>Embryophyta</taxon>
        <taxon>Tracheophyta</taxon>
        <taxon>Spermatophyta</taxon>
        <taxon>Magnoliopsida</taxon>
        <taxon>eudicotyledons</taxon>
        <taxon>Gunneridae</taxon>
        <taxon>Pentapetalae</taxon>
        <taxon>rosids</taxon>
        <taxon>fabids</taxon>
        <taxon>Malpighiales</taxon>
        <taxon>Rhizophoraceae</taxon>
        <taxon>Rhizophora</taxon>
    </lineage>
</organism>
<evidence type="ECO:0000313" key="1">
    <source>
        <dbReference type="EMBL" id="MBX72869.1"/>
    </source>
</evidence>
<accession>A0A2P2R0T5</accession>
<dbReference type="EMBL" id="GGEC01092385">
    <property type="protein sequence ID" value="MBX72869.1"/>
    <property type="molecule type" value="Transcribed_RNA"/>
</dbReference>
<dbReference type="AlphaFoldDB" id="A0A2P2R0T5"/>
<reference evidence="1" key="1">
    <citation type="submission" date="2018-02" db="EMBL/GenBank/DDBJ databases">
        <title>Rhizophora mucronata_Transcriptome.</title>
        <authorList>
            <person name="Meera S.P."/>
            <person name="Sreeshan A."/>
            <person name="Augustine A."/>
        </authorList>
    </citation>
    <scope>NUCLEOTIDE SEQUENCE</scope>
    <source>
        <tissue evidence="1">Leaf</tissue>
    </source>
</reference>
<protein>
    <submittedName>
        <fullName evidence="1">Uncharacterized protein</fullName>
    </submittedName>
</protein>
<sequence>MHFCSSISSLFFVSFDILFLPTMSHL</sequence>